<dbReference type="AlphaFoldDB" id="A0A812JAD1"/>
<proteinExistence type="predicted"/>
<evidence type="ECO:0000313" key="3">
    <source>
        <dbReference type="Proteomes" id="UP000604046"/>
    </source>
</evidence>
<evidence type="ECO:0000313" key="2">
    <source>
        <dbReference type="EMBL" id="CAE7204144.1"/>
    </source>
</evidence>
<reference evidence="2" key="1">
    <citation type="submission" date="2021-02" db="EMBL/GenBank/DDBJ databases">
        <authorList>
            <person name="Dougan E. K."/>
            <person name="Rhodes N."/>
            <person name="Thang M."/>
            <person name="Chan C."/>
        </authorList>
    </citation>
    <scope>NUCLEOTIDE SEQUENCE</scope>
</reference>
<name>A0A812JAD1_9DINO</name>
<dbReference type="Proteomes" id="UP000604046">
    <property type="component" value="Unassembled WGS sequence"/>
</dbReference>
<gene>
    <name evidence="2" type="primary">STK33</name>
    <name evidence="2" type="ORF">SNAT2548_LOCUS6327</name>
</gene>
<evidence type="ECO:0000256" key="1">
    <source>
        <dbReference type="SAM" id="MobiDB-lite"/>
    </source>
</evidence>
<feature type="non-terminal residue" evidence="2">
    <location>
        <position position="54"/>
    </location>
</feature>
<feature type="compositionally biased region" description="Pro residues" evidence="1">
    <location>
        <begin position="16"/>
        <end position="30"/>
    </location>
</feature>
<accession>A0A812JAD1</accession>
<protein>
    <submittedName>
        <fullName evidence="2">STK33 protein</fullName>
    </submittedName>
</protein>
<sequence length="54" mass="5222">LAALSRTGTSPSPAVSSPPGPCGRTVPPPAVARSTGPGPSRAKVSASWAAKQVV</sequence>
<comment type="caution">
    <text evidence="2">The sequence shown here is derived from an EMBL/GenBank/DDBJ whole genome shotgun (WGS) entry which is preliminary data.</text>
</comment>
<dbReference type="EMBL" id="CAJNDS010000419">
    <property type="protein sequence ID" value="CAE7204144.1"/>
    <property type="molecule type" value="Genomic_DNA"/>
</dbReference>
<feature type="region of interest" description="Disordered" evidence="1">
    <location>
        <begin position="1"/>
        <end position="54"/>
    </location>
</feature>
<keyword evidence="3" id="KW-1185">Reference proteome</keyword>
<organism evidence="2 3">
    <name type="scientific">Symbiodinium natans</name>
    <dbReference type="NCBI Taxonomy" id="878477"/>
    <lineage>
        <taxon>Eukaryota</taxon>
        <taxon>Sar</taxon>
        <taxon>Alveolata</taxon>
        <taxon>Dinophyceae</taxon>
        <taxon>Suessiales</taxon>
        <taxon>Symbiodiniaceae</taxon>
        <taxon>Symbiodinium</taxon>
    </lineage>
</organism>